<dbReference type="GO" id="GO:0005543">
    <property type="term" value="F:phospholipid binding"/>
    <property type="evidence" value="ECO:0007669"/>
    <property type="project" value="TreeGrafter"/>
</dbReference>
<dbReference type="Gene3D" id="1.25.40.90">
    <property type="match status" value="1"/>
</dbReference>
<dbReference type="AlphaFoldDB" id="A0A3P7PG30"/>
<keyword evidence="3" id="KW-1185">Reference proteome</keyword>
<evidence type="ECO:0000259" key="1">
    <source>
        <dbReference type="PROSITE" id="PS50942"/>
    </source>
</evidence>
<proteinExistence type="predicted"/>
<dbReference type="GO" id="GO:0030276">
    <property type="term" value="F:clathrin binding"/>
    <property type="evidence" value="ECO:0007669"/>
    <property type="project" value="TreeGrafter"/>
</dbReference>
<dbReference type="InterPro" id="IPR013809">
    <property type="entry name" value="ENTH"/>
</dbReference>
<dbReference type="GO" id="GO:0005886">
    <property type="term" value="C:plasma membrane"/>
    <property type="evidence" value="ECO:0007669"/>
    <property type="project" value="TreeGrafter"/>
</dbReference>
<accession>A0A3P7PG30</accession>
<reference evidence="2 3" key="1">
    <citation type="submission" date="2018-11" db="EMBL/GenBank/DDBJ databases">
        <authorList>
            <consortium name="Pathogen Informatics"/>
        </authorList>
    </citation>
    <scope>NUCLEOTIDE SEQUENCE [LARGE SCALE GENOMIC DNA]</scope>
</reference>
<dbReference type="GO" id="GO:0030125">
    <property type="term" value="C:clathrin vesicle coat"/>
    <property type="evidence" value="ECO:0007669"/>
    <property type="project" value="TreeGrafter"/>
</dbReference>
<dbReference type="PANTHER" id="PTHR12276:SF45">
    <property type="entry name" value="CLATHRIN INTERACTOR 1"/>
    <property type="match status" value="1"/>
</dbReference>
<name>A0A3P7PG30_DIBLA</name>
<dbReference type="GO" id="GO:0005768">
    <property type="term" value="C:endosome"/>
    <property type="evidence" value="ECO:0007669"/>
    <property type="project" value="TreeGrafter"/>
</dbReference>
<dbReference type="GO" id="GO:0006897">
    <property type="term" value="P:endocytosis"/>
    <property type="evidence" value="ECO:0007669"/>
    <property type="project" value="TreeGrafter"/>
</dbReference>
<dbReference type="PANTHER" id="PTHR12276">
    <property type="entry name" value="EPSIN/ENT-RELATED"/>
    <property type="match status" value="1"/>
</dbReference>
<dbReference type="Proteomes" id="UP000281553">
    <property type="component" value="Unassembled WGS sequence"/>
</dbReference>
<evidence type="ECO:0000313" key="2">
    <source>
        <dbReference type="EMBL" id="VDN41901.1"/>
    </source>
</evidence>
<protein>
    <recommendedName>
        <fullName evidence="1">ENTH domain-containing protein</fullName>
    </recommendedName>
</protein>
<dbReference type="Pfam" id="PF01417">
    <property type="entry name" value="ENTH"/>
    <property type="match status" value="1"/>
</dbReference>
<sequence>MTLLAFLLRNGSEDVVKTAQEHLYDIRTLDGYQCIDERGRDQGASVLFFR</sequence>
<feature type="domain" description="ENTH" evidence="1">
    <location>
        <begin position="1"/>
        <end position="50"/>
    </location>
</feature>
<evidence type="ECO:0000313" key="3">
    <source>
        <dbReference type="Proteomes" id="UP000281553"/>
    </source>
</evidence>
<dbReference type="PROSITE" id="PS50942">
    <property type="entry name" value="ENTH"/>
    <property type="match status" value="1"/>
</dbReference>
<organism evidence="2 3">
    <name type="scientific">Dibothriocephalus latus</name>
    <name type="common">Fish tapeworm</name>
    <name type="synonym">Diphyllobothrium latum</name>
    <dbReference type="NCBI Taxonomy" id="60516"/>
    <lineage>
        <taxon>Eukaryota</taxon>
        <taxon>Metazoa</taxon>
        <taxon>Spiralia</taxon>
        <taxon>Lophotrochozoa</taxon>
        <taxon>Platyhelminthes</taxon>
        <taxon>Cestoda</taxon>
        <taxon>Eucestoda</taxon>
        <taxon>Diphyllobothriidea</taxon>
        <taxon>Diphyllobothriidae</taxon>
        <taxon>Dibothriocephalus</taxon>
    </lineage>
</organism>
<dbReference type="InterPro" id="IPR008942">
    <property type="entry name" value="ENTH_VHS"/>
</dbReference>
<dbReference type="OrthoDB" id="4033880at2759"/>
<gene>
    <name evidence="2" type="ORF">DILT_LOCUS18679</name>
</gene>
<dbReference type="EMBL" id="UYRU01102970">
    <property type="protein sequence ID" value="VDN41901.1"/>
    <property type="molecule type" value="Genomic_DNA"/>
</dbReference>
<dbReference type="SUPFAM" id="SSF48464">
    <property type="entry name" value="ENTH/VHS domain"/>
    <property type="match status" value="1"/>
</dbReference>